<evidence type="ECO:0000313" key="7">
    <source>
        <dbReference type="EMBL" id="QHT34183.1"/>
    </source>
</evidence>
<dbReference type="Pfam" id="PF00875">
    <property type="entry name" value="DNA_photolyase"/>
    <property type="match status" value="1"/>
</dbReference>
<dbReference type="GO" id="GO:0006950">
    <property type="term" value="P:response to stress"/>
    <property type="evidence" value="ECO:0007669"/>
    <property type="project" value="UniProtKB-ARBA"/>
</dbReference>
<protein>
    <recommendedName>
        <fullName evidence="6">Photolyase/cryptochrome alpha/beta domain-containing protein</fullName>
    </recommendedName>
</protein>
<keyword evidence="4" id="KW-0157">Chromophore</keyword>
<dbReference type="Gene3D" id="1.10.579.10">
    <property type="entry name" value="DNA Cyclobutane Dipyrimidine Photolyase, subunit A, domain 3"/>
    <property type="match status" value="1"/>
</dbReference>
<dbReference type="InterPro" id="IPR014729">
    <property type="entry name" value="Rossmann-like_a/b/a_fold"/>
</dbReference>
<evidence type="ECO:0000256" key="1">
    <source>
        <dbReference type="ARBA" id="ARBA00001974"/>
    </source>
</evidence>
<feature type="domain" description="Photolyase/cryptochrome alpha/beta" evidence="6">
    <location>
        <begin position="24"/>
        <end position="166"/>
    </location>
</feature>
<dbReference type="GO" id="GO:0003904">
    <property type="term" value="F:deoxyribodipyrimidine photo-lyase activity"/>
    <property type="evidence" value="ECO:0007669"/>
    <property type="project" value="TreeGrafter"/>
</dbReference>
<proteinExistence type="predicted"/>
<dbReference type="Gene3D" id="1.25.40.80">
    <property type="match status" value="1"/>
</dbReference>
<dbReference type="GO" id="GO:0003677">
    <property type="term" value="F:DNA binding"/>
    <property type="evidence" value="ECO:0007669"/>
    <property type="project" value="TreeGrafter"/>
</dbReference>
<dbReference type="InterPro" id="IPR002081">
    <property type="entry name" value="Cryptochrome/DNA_photolyase_1"/>
</dbReference>
<dbReference type="GO" id="GO:0071949">
    <property type="term" value="F:FAD binding"/>
    <property type="evidence" value="ECO:0007669"/>
    <property type="project" value="TreeGrafter"/>
</dbReference>
<dbReference type="EMBL" id="MN738989">
    <property type="protein sequence ID" value="QHT34183.1"/>
    <property type="molecule type" value="Genomic_DNA"/>
</dbReference>
<dbReference type="PANTHER" id="PTHR11455:SF9">
    <property type="entry name" value="CRYPTOCHROME CIRCADIAN CLOCK 5 ISOFORM X1"/>
    <property type="match status" value="1"/>
</dbReference>
<dbReference type="PANTHER" id="PTHR11455">
    <property type="entry name" value="CRYPTOCHROME"/>
    <property type="match status" value="1"/>
</dbReference>
<dbReference type="InterPro" id="IPR036155">
    <property type="entry name" value="Crypto/Photolyase_N_sf"/>
</dbReference>
<dbReference type="InterPro" id="IPR005101">
    <property type="entry name" value="Cryptochr/Photolyase_FAD-bd"/>
</dbReference>
<feature type="region of interest" description="Disordered" evidence="5">
    <location>
        <begin position="1"/>
        <end position="23"/>
    </location>
</feature>
<reference evidence="7" key="1">
    <citation type="journal article" date="2020" name="Nature">
        <title>Giant virus diversity and host interactions through global metagenomics.</title>
        <authorList>
            <person name="Schulz F."/>
            <person name="Roux S."/>
            <person name="Paez-Espino D."/>
            <person name="Jungbluth S."/>
            <person name="Walsh D.A."/>
            <person name="Denef V.J."/>
            <person name="McMahon K.D."/>
            <person name="Konstantinidis K.T."/>
            <person name="Eloe-Fadrosh E.A."/>
            <person name="Kyrpides N.C."/>
            <person name="Woyke T."/>
        </authorList>
    </citation>
    <scope>NUCLEOTIDE SEQUENCE</scope>
    <source>
        <strain evidence="7">GVMAG-M-3300009161-52</strain>
    </source>
</reference>
<dbReference type="GO" id="GO:0006139">
    <property type="term" value="P:nucleobase-containing compound metabolic process"/>
    <property type="evidence" value="ECO:0007669"/>
    <property type="project" value="UniProtKB-ARBA"/>
</dbReference>
<sequence length="539" mass="62531">MSSTKLPSKESSKSSSSSKSSDPTYCIHIFRRDYRLDDNTTLIEACKTHDIVIPVFIFTKKQIDKSLNKYRSDNCVQFLCESLEDLDKQIKSVSNNKSQLYIYYVDDKPTNNEYSILDTFIHMIPNLKTISFNMDYTKYSQERNEKIKKICESNNIKCLSLDDICLNPIGTVLNGSGNPYTKFTPFWRASAAKEIRKSTSNHYKNYLEKKLALGSNLLKHHNSITIEDVMEPGGKYGIMPSPINEHIPERGGRTNGLAILHKMKTWDDYGEKRDELTYKTTHLSPFNKFGCVSVREEYWTMVTKLGKKGEDGLARQLFWRDFFYTLSYYHPEIYTASALNPKYRHIKWPHNALTNTRFKKWCNGETGFPVVDACMREINKTGYMHNRGRLIVCNFLCRLLHVDWKKGEHYFATKLYDYDPAQNNFGWQVSGANTSGTTARPLEQTIMNPWLQSVQFDKNGDYIKKWMPELADVAARDLHRWDMVCEEYISGSSSGSSSGKDNKKEAKTIKYIKPIIDYKEEKEKDLKMYRKYLGYGPPD</sequence>
<dbReference type="PROSITE" id="PS00394">
    <property type="entry name" value="DNA_PHOTOLYASES_1_1"/>
    <property type="match status" value="1"/>
</dbReference>
<name>A0A6C0F0I6_9ZZZZ</name>
<dbReference type="Gene3D" id="3.40.50.620">
    <property type="entry name" value="HUPs"/>
    <property type="match status" value="1"/>
</dbReference>
<dbReference type="AlphaFoldDB" id="A0A6C0F0I6"/>
<keyword evidence="2" id="KW-0285">Flavoprotein</keyword>
<keyword evidence="3" id="KW-0274">FAD</keyword>
<dbReference type="PRINTS" id="PR00147">
    <property type="entry name" value="DNAPHOTLYASE"/>
</dbReference>
<accession>A0A6C0F0I6</accession>
<dbReference type="InterPro" id="IPR018394">
    <property type="entry name" value="DNA_photolyase_1_CS_C"/>
</dbReference>
<organism evidence="7">
    <name type="scientific">viral metagenome</name>
    <dbReference type="NCBI Taxonomy" id="1070528"/>
    <lineage>
        <taxon>unclassified sequences</taxon>
        <taxon>metagenomes</taxon>
        <taxon>organismal metagenomes</taxon>
    </lineage>
</organism>
<evidence type="ECO:0000256" key="4">
    <source>
        <dbReference type="ARBA" id="ARBA00022991"/>
    </source>
</evidence>
<dbReference type="InterPro" id="IPR036134">
    <property type="entry name" value="Crypto/Photolyase_FAD-like_sf"/>
</dbReference>
<dbReference type="SUPFAM" id="SSF52425">
    <property type="entry name" value="Cryptochrome/photolyase, N-terminal domain"/>
    <property type="match status" value="1"/>
</dbReference>
<dbReference type="PROSITE" id="PS51645">
    <property type="entry name" value="PHR_CRY_ALPHA_BETA"/>
    <property type="match status" value="1"/>
</dbReference>
<dbReference type="SUPFAM" id="SSF48173">
    <property type="entry name" value="Cryptochrome/photolyase FAD-binding domain"/>
    <property type="match status" value="1"/>
</dbReference>
<dbReference type="Pfam" id="PF03441">
    <property type="entry name" value="FAD_binding_7"/>
    <property type="match status" value="1"/>
</dbReference>
<comment type="cofactor">
    <cofactor evidence="1">
        <name>FAD</name>
        <dbReference type="ChEBI" id="CHEBI:57692"/>
    </cofactor>
</comment>
<dbReference type="InterPro" id="IPR006050">
    <property type="entry name" value="DNA_photolyase_N"/>
</dbReference>
<evidence type="ECO:0000256" key="2">
    <source>
        <dbReference type="ARBA" id="ARBA00022630"/>
    </source>
</evidence>
<evidence type="ECO:0000256" key="3">
    <source>
        <dbReference type="ARBA" id="ARBA00022827"/>
    </source>
</evidence>
<evidence type="ECO:0000259" key="6">
    <source>
        <dbReference type="PROSITE" id="PS51645"/>
    </source>
</evidence>
<evidence type="ECO:0000256" key="5">
    <source>
        <dbReference type="SAM" id="MobiDB-lite"/>
    </source>
</evidence>